<name>A0A803JIH2_XENTR</name>
<sequence length="138" mass="16328">MVHKLKYHEQKLLKKVDFINWEVDNIHEVKVLRKYHLDKREDYTKCRLSKCRLSTSKRNHCCYVSFRSFYGLLPGMHRLALIAGLSLVMFIEARLMQLLPPYLNPKLGCKDISFISSSLFMQCIVTAKKEEVVFWLLC</sequence>
<feature type="domain" description="Small ribosomal subunit protein uS4 N-terminal" evidence="3">
    <location>
        <begin position="4"/>
        <end position="52"/>
    </location>
</feature>
<dbReference type="InterPro" id="IPR001912">
    <property type="entry name" value="Ribosomal_uS4_N"/>
</dbReference>
<reference evidence="4" key="2">
    <citation type="submission" date="2021-03" db="UniProtKB">
        <authorList>
            <consortium name="Ensembl"/>
        </authorList>
    </citation>
    <scope>IDENTIFICATION</scope>
</reference>
<evidence type="ECO:0000256" key="1">
    <source>
        <dbReference type="ARBA" id="ARBA00007465"/>
    </source>
</evidence>
<dbReference type="AlphaFoldDB" id="A0A803JIH2"/>
<keyword evidence="2" id="KW-0812">Transmembrane</keyword>
<organism evidence="4">
    <name type="scientific">Xenopus tropicalis</name>
    <name type="common">Western clawed frog</name>
    <name type="synonym">Silurana tropicalis</name>
    <dbReference type="NCBI Taxonomy" id="8364"/>
    <lineage>
        <taxon>Eukaryota</taxon>
        <taxon>Metazoa</taxon>
        <taxon>Chordata</taxon>
        <taxon>Craniata</taxon>
        <taxon>Vertebrata</taxon>
        <taxon>Euteleostomi</taxon>
        <taxon>Amphibia</taxon>
        <taxon>Batrachia</taxon>
        <taxon>Anura</taxon>
        <taxon>Pipoidea</taxon>
        <taxon>Pipidae</taxon>
        <taxon>Xenopodinae</taxon>
        <taxon>Xenopus</taxon>
        <taxon>Silurana</taxon>
    </lineage>
</organism>
<comment type="similarity">
    <text evidence="1">Belongs to the universal ribosomal protein uS4 family.</text>
</comment>
<accession>A0A803JIH2</accession>
<evidence type="ECO:0000259" key="3">
    <source>
        <dbReference type="Pfam" id="PF00163"/>
    </source>
</evidence>
<dbReference type="Pfam" id="PF00163">
    <property type="entry name" value="Ribosomal_S4"/>
    <property type="match status" value="1"/>
</dbReference>
<evidence type="ECO:0000313" key="4">
    <source>
        <dbReference type="Ensembl" id="ENSXETP00000107691"/>
    </source>
</evidence>
<reference evidence="4" key="1">
    <citation type="journal article" date="2010" name="Science">
        <title>The genome of the Western clawed frog Xenopus tropicalis.</title>
        <authorList>
            <person name="Hellsten U."/>
            <person name="Harland R.M."/>
            <person name="Gilchrist M.J."/>
            <person name="Hendrix D."/>
            <person name="Jurka J."/>
            <person name="Kapitonov V."/>
            <person name="Ovcharenko I."/>
            <person name="Putnam N.H."/>
            <person name="Shu S."/>
            <person name="Taher L."/>
            <person name="Blitz I.L."/>
            <person name="Blumberg B."/>
            <person name="Dichmann D.S."/>
            <person name="Dubchak I."/>
            <person name="Amaya E."/>
            <person name="Detter J.C."/>
            <person name="Fletcher R."/>
            <person name="Gerhard D.S."/>
            <person name="Goodstein D."/>
            <person name="Graves T."/>
            <person name="Grigoriev I.V."/>
            <person name="Grimwood J."/>
            <person name="Kawashima T."/>
            <person name="Lindquist E."/>
            <person name="Lucas S.M."/>
            <person name="Mead P.E."/>
            <person name="Mitros T."/>
            <person name="Ogino H."/>
            <person name="Ohta Y."/>
            <person name="Poliakov A.V."/>
            <person name="Pollet N."/>
            <person name="Robert J."/>
            <person name="Salamov A."/>
            <person name="Sater A.K."/>
            <person name="Schmutz J."/>
            <person name="Terry A."/>
            <person name="Vize P.D."/>
            <person name="Warren W.C."/>
            <person name="Wells D."/>
            <person name="Wills A."/>
            <person name="Wilson R.K."/>
            <person name="Zimmerman L.B."/>
            <person name="Zorn A.M."/>
            <person name="Grainger R."/>
            <person name="Grammer T."/>
            <person name="Khokha M.K."/>
            <person name="Richardson P.M."/>
            <person name="Rokhsar D.S."/>
        </authorList>
    </citation>
    <scope>NUCLEOTIDE SEQUENCE [LARGE SCALE GENOMIC DNA]</scope>
    <source>
        <strain evidence="4">Nigerian</strain>
    </source>
</reference>
<dbReference type="InParanoid" id="A0A803JIH2"/>
<evidence type="ECO:0000256" key="2">
    <source>
        <dbReference type="SAM" id="Phobius"/>
    </source>
</evidence>
<protein>
    <recommendedName>
        <fullName evidence="3">Small ribosomal subunit protein uS4 N-terminal domain-containing protein</fullName>
    </recommendedName>
</protein>
<proteinExistence type="inferred from homology"/>
<keyword evidence="2" id="KW-1133">Transmembrane helix</keyword>
<keyword evidence="2" id="KW-0472">Membrane</keyword>
<dbReference type="GO" id="GO:0019843">
    <property type="term" value="F:rRNA binding"/>
    <property type="evidence" value="ECO:0007669"/>
    <property type="project" value="InterPro"/>
</dbReference>
<feature type="transmembrane region" description="Helical" evidence="2">
    <location>
        <begin position="76"/>
        <end position="96"/>
    </location>
</feature>
<dbReference type="Ensembl" id="ENSXETT00000107808">
    <property type="protein sequence ID" value="ENSXETP00000107691"/>
    <property type="gene ID" value="ENSXETG00000041812"/>
</dbReference>